<evidence type="ECO:0000313" key="3">
    <source>
        <dbReference type="Proteomes" id="UP000003112"/>
    </source>
</evidence>
<gene>
    <name evidence="2" type="ORF">HMPREF6485_2688</name>
</gene>
<accession>E6KAQ2</accession>
<feature type="compositionally biased region" description="Basic and acidic residues" evidence="1">
    <location>
        <begin position="203"/>
        <end position="232"/>
    </location>
</feature>
<reference evidence="2 3" key="1">
    <citation type="submission" date="2010-10" db="EMBL/GenBank/DDBJ databases">
        <authorList>
            <person name="Muzny D."/>
            <person name="Qin X."/>
            <person name="Deng J."/>
            <person name="Jiang H."/>
            <person name="Liu Y."/>
            <person name="Qu J."/>
            <person name="Song X.-Z."/>
            <person name="Zhang L."/>
            <person name="Thornton R."/>
            <person name="Coyle M."/>
            <person name="Francisco L."/>
            <person name="Jackson L."/>
            <person name="Javaid M."/>
            <person name="Korchina V."/>
            <person name="Kovar C."/>
            <person name="Mata R."/>
            <person name="Mathew T."/>
            <person name="Ngo R."/>
            <person name="Nguyen L."/>
            <person name="Nguyen N."/>
            <person name="Okwuonu G."/>
            <person name="Ongeri F."/>
            <person name="Pham C."/>
            <person name="Simmons D."/>
            <person name="Wilczek-Boney K."/>
            <person name="Hale W."/>
            <person name="Jakkamsetti A."/>
            <person name="Pham P."/>
            <person name="Ruth R."/>
            <person name="San Lucas F."/>
            <person name="Warren J."/>
            <person name="Zhang J."/>
            <person name="Zhao Z."/>
            <person name="Zhou C."/>
            <person name="Zhu D."/>
            <person name="Lee S."/>
            <person name="Bess C."/>
            <person name="Blankenburg K."/>
            <person name="Forbes L."/>
            <person name="Fu Q."/>
            <person name="Gubbala S."/>
            <person name="Hirani K."/>
            <person name="Jayaseelan J.C."/>
            <person name="Lara F."/>
            <person name="Munidasa M."/>
            <person name="Palculict T."/>
            <person name="Patil S."/>
            <person name="Pu L.-L."/>
            <person name="Saada N."/>
            <person name="Tang L."/>
            <person name="Weissenberger G."/>
            <person name="Zhu Y."/>
            <person name="Hemphill L."/>
            <person name="Shang Y."/>
            <person name="Youmans B."/>
            <person name="Ayvaz T."/>
            <person name="Ross M."/>
            <person name="Santibanez J."/>
            <person name="Aqrawi P."/>
            <person name="Gross S."/>
            <person name="Joshi V."/>
            <person name="Fowler G."/>
            <person name="Nazareth L."/>
            <person name="Reid J."/>
            <person name="Worley K."/>
            <person name="Petrosino J."/>
            <person name="Highlander S."/>
            <person name="Gibbs R."/>
        </authorList>
    </citation>
    <scope>NUCLEOTIDE SEQUENCE [LARGE SCALE GENOMIC DNA]</scope>
    <source>
        <strain evidence="2 3">ATCC 33574</strain>
    </source>
</reference>
<dbReference type="EMBL" id="AEPD01000049">
    <property type="protein sequence ID" value="EFU29362.1"/>
    <property type="molecule type" value="Genomic_DNA"/>
</dbReference>
<dbReference type="AlphaFoldDB" id="E6KAQ2"/>
<dbReference type="HOGENOM" id="CLU_1049117_0_0_10"/>
<evidence type="ECO:0000313" key="2">
    <source>
        <dbReference type="EMBL" id="EFU29362.1"/>
    </source>
</evidence>
<feature type="region of interest" description="Disordered" evidence="1">
    <location>
        <begin position="199"/>
        <end position="238"/>
    </location>
</feature>
<proteinExistence type="predicted"/>
<comment type="caution">
    <text evidence="2">The sequence shown here is derived from an EMBL/GenBank/DDBJ whole genome shotgun (WGS) entry which is preliminary data.</text>
</comment>
<protein>
    <submittedName>
        <fullName evidence="2">Uncharacterized protein</fullName>
    </submittedName>
</protein>
<sequence>MRNGEEKADYFSNGIRVIRTIRRRIFLSANGADETNCSASCIRIIRIIRRRVFLPADGADETNIPVPLPSQASKGLPEGIVINLFRFRKSLTRLFPTTICSTKYSCPICLIRPIKILTRPDRPCKTATLRSPLGPDDNAKEALSESRWGRTATHNWLEKPPLGGWGSLREVFWGACWGLFNKKRKHFRTPFPTAKVQQKKAKCKSEQKISDNHRATDSHRPPTLSEVREAARRSHPCRATKTEGLLKSVIFTPLREKTDAKEIQL</sequence>
<name>E6KAQ2_9BACT</name>
<evidence type="ECO:0000256" key="1">
    <source>
        <dbReference type="SAM" id="MobiDB-lite"/>
    </source>
</evidence>
<keyword evidence="3" id="KW-1185">Reference proteome</keyword>
<dbReference type="STRING" id="873513.HMPREF6485_2688"/>
<dbReference type="Proteomes" id="UP000003112">
    <property type="component" value="Unassembled WGS sequence"/>
</dbReference>
<organism evidence="2 3">
    <name type="scientific">Segatella buccae ATCC 33574</name>
    <dbReference type="NCBI Taxonomy" id="873513"/>
    <lineage>
        <taxon>Bacteria</taxon>
        <taxon>Pseudomonadati</taxon>
        <taxon>Bacteroidota</taxon>
        <taxon>Bacteroidia</taxon>
        <taxon>Bacteroidales</taxon>
        <taxon>Prevotellaceae</taxon>
        <taxon>Segatella</taxon>
    </lineage>
</organism>